<feature type="non-terminal residue" evidence="1">
    <location>
        <position position="1"/>
    </location>
</feature>
<evidence type="ECO:0000313" key="1">
    <source>
        <dbReference type="EMBL" id="KAF2416664.1"/>
    </source>
</evidence>
<organism evidence="1 2">
    <name type="scientific">Tothia fuscella</name>
    <dbReference type="NCBI Taxonomy" id="1048955"/>
    <lineage>
        <taxon>Eukaryota</taxon>
        <taxon>Fungi</taxon>
        <taxon>Dikarya</taxon>
        <taxon>Ascomycota</taxon>
        <taxon>Pezizomycotina</taxon>
        <taxon>Dothideomycetes</taxon>
        <taxon>Pleosporomycetidae</taxon>
        <taxon>Venturiales</taxon>
        <taxon>Cylindrosympodiaceae</taxon>
        <taxon>Tothia</taxon>
    </lineage>
</organism>
<gene>
    <name evidence="1" type="ORF">EJ08DRAFT_574888</name>
</gene>
<comment type="caution">
    <text evidence="1">The sequence shown here is derived from an EMBL/GenBank/DDBJ whole genome shotgun (WGS) entry which is preliminary data.</text>
</comment>
<feature type="non-terminal residue" evidence="1">
    <location>
        <position position="50"/>
    </location>
</feature>
<proteinExistence type="predicted"/>
<dbReference type="AlphaFoldDB" id="A0A9P4NE32"/>
<sequence length="50" mass="5504">GDYVGLMPKSAVVSDEIFMLKDAVLPVVLRHSAENPGRFRFIGICYVHGV</sequence>
<evidence type="ECO:0000313" key="2">
    <source>
        <dbReference type="Proteomes" id="UP000800235"/>
    </source>
</evidence>
<accession>A0A9P4NE32</accession>
<dbReference type="EMBL" id="MU007153">
    <property type="protein sequence ID" value="KAF2416664.1"/>
    <property type="molecule type" value="Genomic_DNA"/>
</dbReference>
<reference evidence="1" key="1">
    <citation type="journal article" date="2020" name="Stud. Mycol.">
        <title>101 Dothideomycetes genomes: a test case for predicting lifestyles and emergence of pathogens.</title>
        <authorList>
            <person name="Haridas S."/>
            <person name="Albert R."/>
            <person name="Binder M."/>
            <person name="Bloem J."/>
            <person name="Labutti K."/>
            <person name="Salamov A."/>
            <person name="Andreopoulos B."/>
            <person name="Baker S."/>
            <person name="Barry K."/>
            <person name="Bills G."/>
            <person name="Bluhm B."/>
            <person name="Cannon C."/>
            <person name="Castanera R."/>
            <person name="Culley D."/>
            <person name="Daum C."/>
            <person name="Ezra D."/>
            <person name="Gonzalez J."/>
            <person name="Henrissat B."/>
            <person name="Kuo A."/>
            <person name="Liang C."/>
            <person name="Lipzen A."/>
            <person name="Lutzoni F."/>
            <person name="Magnuson J."/>
            <person name="Mondo S."/>
            <person name="Nolan M."/>
            <person name="Ohm R."/>
            <person name="Pangilinan J."/>
            <person name="Park H.-J."/>
            <person name="Ramirez L."/>
            <person name="Alfaro M."/>
            <person name="Sun H."/>
            <person name="Tritt A."/>
            <person name="Yoshinaga Y."/>
            <person name="Zwiers L.-H."/>
            <person name="Turgeon B."/>
            <person name="Goodwin S."/>
            <person name="Spatafora J."/>
            <person name="Crous P."/>
            <person name="Grigoriev I."/>
        </authorList>
    </citation>
    <scope>NUCLEOTIDE SEQUENCE</scope>
    <source>
        <strain evidence="1">CBS 130266</strain>
    </source>
</reference>
<protein>
    <submittedName>
        <fullName evidence="1">Uncharacterized protein</fullName>
    </submittedName>
</protein>
<dbReference type="Proteomes" id="UP000800235">
    <property type="component" value="Unassembled WGS sequence"/>
</dbReference>
<dbReference type="OrthoDB" id="2157530at2759"/>
<name>A0A9P4NE32_9PEZI</name>
<keyword evidence="2" id="KW-1185">Reference proteome</keyword>